<name>A0A326RVF9_9BACT</name>
<sequence>MKEVIIKVPEEKYKFFMELVHSLGFDSVRSELGDSDEEVVENLKNGFQELKEIKAGKVKGTPVEDFLNEL</sequence>
<gene>
    <name evidence="1" type="ORF">CLV31_10432</name>
</gene>
<evidence type="ECO:0000313" key="2">
    <source>
        <dbReference type="Proteomes" id="UP000248917"/>
    </source>
</evidence>
<protein>
    <submittedName>
        <fullName evidence="1">Uncharacterized protein</fullName>
    </submittedName>
</protein>
<comment type="caution">
    <text evidence="1">The sequence shown here is derived from an EMBL/GenBank/DDBJ whole genome shotgun (WGS) entry which is preliminary data.</text>
</comment>
<proteinExistence type="predicted"/>
<dbReference type="EMBL" id="QKTX01000004">
    <property type="protein sequence ID" value="PZV84384.1"/>
    <property type="molecule type" value="Genomic_DNA"/>
</dbReference>
<accession>A0A326RVF9</accession>
<evidence type="ECO:0000313" key="1">
    <source>
        <dbReference type="EMBL" id="PZV84384.1"/>
    </source>
</evidence>
<organism evidence="1 2">
    <name type="scientific">Algoriphagus aquaeductus</name>
    <dbReference type="NCBI Taxonomy" id="475299"/>
    <lineage>
        <taxon>Bacteria</taxon>
        <taxon>Pseudomonadati</taxon>
        <taxon>Bacteroidota</taxon>
        <taxon>Cytophagia</taxon>
        <taxon>Cytophagales</taxon>
        <taxon>Cyclobacteriaceae</taxon>
        <taxon>Algoriphagus</taxon>
    </lineage>
</organism>
<reference evidence="1 2" key="1">
    <citation type="submission" date="2018-06" db="EMBL/GenBank/DDBJ databases">
        <title>Genomic Encyclopedia of Archaeal and Bacterial Type Strains, Phase II (KMG-II): from individual species to whole genera.</title>
        <authorList>
            <person name="Goeker M."/>
        </authorList>
    </citation>
    <scope>NUCLEOTIDE SEQUENCE [LARGE SCALE GENOMIC DNA]</scope>
    <source>
        <strain evidence="1 2">T4</strain>
    </source>
</reference>
<dbReference type="Proteomes" id="UP000248917">
    <property type="component" value="Unassembled WGS sequence"/>
</dbReference>
<dbReference type="AlphaFoldDB" id="A0A326RVF9"/>
<keyword evidence="2" id="KW-1185">Reference proteome</keyword>